<organism evidence="2 3">
    <name type="scientific">Natranaerovirga pectinivora</name>
    <dbReference type="NCBI Taxonomy" id="682400"/>
    <lineage>
        <taxon>Bacteria</taxon>
        <taxon>Bacillati</taxon>
        <taxon>Bacillota</taxon>
        <taxon>Clostridia</taxon>
        <taxon>Lachnospirales</taxon>
        <taxon>Natranaerovirgaceae</taxon>
        <taxon>Natranaerovirga</taxon>
    </lineage>
</organism>
<evidence type="ECO:0000256" key="1">
    <source>
        <dbReference type="SAM" id="Phobius"/>
    </source>
</evidence>
<protein>
    <submittedName>
        <fullName evidence="2">Uncharacterized protein</fullName>
    </submittedName>
</protein>
<dbReference type="AlphaFoldDB" id="A0A4R3MQ07"/>
<dbReference type="EMBL" id="SMAL01000004">
    <property type="protein sequence ID" value="TCT15072.1"/>
    <property type="molecule type" value="Genomic_DNA"/>
</dbReference>
<dbReference type="RefSeq" id="WP_132252020.1">
    <property type="nucleotide sequence ID" value="NZ_SMAL01000004.1"/>
</dbReference>
<evidence type="ECO:0000313" key="2">
    <source>
        <dbReference type="EMBL" id="TCT15072.1"/>
    </source>
</evidence>
<evidence type="ECO:0000313" key="3">
    <source>
        <dbReference type="Proteomes" id="UP000294902"/>
    </source>
</evidence>
<dbReference type="OrthoDB" id="2086261at2"/>
<name>A0A4R3MQ07_9FIRM</name>
<sequence length="190" mass="22001">MNNTLNFISMFLLFFGCILIAISFFIKSKDSNKNKVQNESTDVFDTIKESEHNSEINREETTQKLLAINEYSDFVLEEIEKKHKELLFMYQLINEKEKKVNQTPNLKNLNVDDLKEPVEKILEIKKEVTEVKKEMTYQSVTMAQGVTNNNQVVLQLFNEGKDVKEIAKALGIGIGEVKLVLDLFKEVKDY</sequence>
<feature type="transmembrane region" description="Helical" evidence="1">
    <location>
        <begin position="6"/>
        <end position="26"/>
    </location>
</feature>
<accession>A0A4R3MQ07</accession>
<keyword evidence="1" id="KW-0472">Membrane</keyword>
<reference evidence="2 3" key="1">
    <citation type="submission" date="2019-03" db="EMBL/GenBank/DDBJ databases">
        <title>Genomic Encyclopedia of Type Strains, Phase IV (KMG-IV): sequencing the most valuable type-strain genomes for metagenomic binning, comparative biology and taxonomic classification.</title>
        <authorList>
            <person name="Goeker M."/>
        </authorList>
    </citation>
    <scope>NUCLEOTIDE SEQUENCE [LARGE SCALE GENOMIC DNA]</scope>
    <source>
        <strain evidence="2 3">DSM 24629</strain>
    </source>
</reference>
<dbReference type="Pfam" id="PF19610">
    <property type="entry name" value="DUF6115"/>
    <property type="match status" value="1"/>
</dbReference>
<proteinExistence type="predicted"/>
<gene>
    <name evidence="2" type="ORF">EDC18_104222</name>
</gene>
<keyword evidence="1" id="KW-0812">Transmembrane</keyword>
<keyword evidence="1" id="KW-1133">Transmembrane helix</keyword>
<comment type="caution">
    <text evidence="2">The sequence shown here is derived from an EMBL/GenBank/DDBJ whole genome shotgun (WGS) entry which is preliminary data.</text>
</comment>
<dbReference type="Proteomes" id="UP000294902">
    <property type="component" value="Unassembled WGS sequence"/>
</dbReference>
<dbReference type="InterPro" id="IPR046118">
    <property type="entry name" value="DUF6115"/>
</dbReference>
<keyword evidence="3" id="KW-1185">Reference proteome</keyword>